<dbReference type="GO" id="GO:0032357">
    <property type="term" value="F:oxidized purine DNA binding"/>
    <property type="evidence" value="ECO:0007669"/>
    <property type="project" value="TreeGrafter"/>
</dbReference>
<comment type="cofactor">
    <cofactor evidence="2">
        <name>[4Fe-4S] cluster</name>
        <dbReference type="ChEBI" id="CHEBI:49883"/>
    </cofactor>
</comment>
<evidence type="ECO:0000256" key="5">
    <source>
        <dbReference type="ARBA" id="ARBA00012045"/>
    </source>
</evidence>
<accession>A0A937LZ68</accession>
<dbReference type="AlphaFoldDB" id="A0A937LZ68"/>
<organism evidence="16 17">
    <name type="scientific">SAR86 cluster bacterium</name>
    <dbReference type="NCBI Taxonomy" id="2030880"/>
    <lineage>
        <taxon>Bacteria</taxon>
        <taxon>Pseudomonadati</taxon>
        <taxon>Pseudomonadota</taxon>
        <taxon>Gammaproteobacteria</taxon>
        <taxon>SAR86 cluster</taxon>
    </lineage>
</organism>
<evidence type="ECO:0000256" key="3">
    <source>
        <dbReference type="ARBA" id="ARBA00002933"/>
    </source>
</evidence>
<evidence type="ECO:0000256" key="1">
    <source>
        <dbReference type="ARBA" id="ARBA00000843"/>
    </source>
</evidence>
<keyword evidence="11" id="KW-0408">Iron</keyword>
<dbReference type="Gene3D" id="1.10.340.30">
    <property type="entry name" value="Hypothetical protein, domain 2"/>
    <property type="match status" value="1"/>
</dbReference>
<dbReference type="InterPro" id="IPR044298">
    <property type="entry name" value="MIG/MutY"/>
</dbReference>
<name>A0A937LZ68_9GAMM</name>
<evidence type="ECO:0000256" key="13">
    <source>
        <dbReference type="ARBA" id="ARBA00023204"/>
    </source>
</evidence>
<comment type="catalytic activity">
    <reaction evidence="1">
        <text>Hydrolyzes free adenine bases from 7,8-dihydro-8-oxoguanine:adenine mismatched double-stranded DNA, leaving an apurinic site.</text>
        <dbReference type="EC" id="3.2.2.31"/>
    </reaction>
</comment>
<dbReference type="GO" id="GO:0051539">
    <property type="term" value="F:4 iron, 4 sulfur cluster binding"/>
    <property type="evidence" value="ECO:0007669"/>
    <property type="project" value="UniProtKB-KW"/>
</dbReference>
<dbReference type="Pfam" id="PF00730">
    <property type="entry name" value="HhH-GPD"/>
    <property type="match status" value="1"/>
</dbReference>
<dbReference type="EC" id="3.2.2.31" evidence="5"/>
<dbReference type="SMART" id="SM00478">
    <property type="entry name" value="ENDO3c"/>
    <property type="match status" value="1"/>
</dbReference>
<evidence type="ECO:0000256" key="14">
    <source>
        <dbReference type="ARBA" id="ARBA00023295"/>
    </source>
</evidence>
<dbReference type="PANTHER" id="PTHR42944:SF1">
    <property type="entry name" value="ADENINE DNA GLYCOSYLASE"/>
    <property type="match status" value="1"/>
</dbReference>
<proteinExistence type="inferred from homology"/>
<dbReference type="GO" id="GO:0046872">
    <property type="term" value="F:metal ion binding"/>
    <property type="evidence" value="ECO:0007669"/>
    <property type="project" value="UniProtKB-KW"/>
</dbReference>
<evidence type="ECO:0000256" key="6">
    <source>
        <dbReference type="ARBA" id="ARBA00022023"/>
    </source>
</evidence>
<protein>
    <recommendedName>
        <fullName evidence="6">Adenine DNA glycosylase</fullName>
        <ecNumber evidence="5">3.2.2.31</ecNumber>
    </recommendedName>
</protein>
<dbReference type="InterPro" id="IPR029119">
    <property type="entry name" value="MutY_C"/>
</dbReference>
<comment type="caution">
    <text evidence="16">The sequence shown here is derived from an EMBL/GenBank/DDBJ whole genome shotgun (WGS) entry which is preliminary data.</text>
</comment>
<dbReference type="EMBL" id="JADHSG010000003">
    <property type="protein sequence ID" value="MBL6903225.1"/>
    <property type="molecule type" value="Genomic_DNA"/>
</dbReference>
<keyword evidence="14" id="KW-0326">Glycosidase</keyword>
<dbReference type="GO" id="GO:0006284">
    <property type="term" value="P:base-excision repair"/>
    <property type="evidence" value="ECO:0007669"/>
    <property type="project" value="InterPro"/>
</dbReference>
<keyword evidence="8" id="KW-0479">Metal-binding</keyword>
<dbReference type="Pfam" id="PF14815">
    <property type="entry name" value="NUDIX_4"/>
    <property type="match status" value="1"/>
</dbReference>
<dbReference type="InterPro" id="IPR000445">
    <property type="entry name" value="HhH_motif"/>
</dbReference>
<dbReference type="CDD" id="cd00056">
    <property type="entry name" value="ENDO3c"/>
    <property type="match status" value="1"/>
</dbReference>
<dbReference type="GO" id="GO:0000701">
    <property type="term" value="F:purine-specific mismatch base pair DNA N-glycosylase activity"/>
    <property type="evidence" value="ECO:0007669"/>
    <property type="project" value="UniProtKB-EC"/>
</dbReference>
<comment type="similarity">
    <text evidence="4">Belongs to the Nth/MutY family.</text>
</comment>
<evidence type="ECO:0000259" key="15">
    <source>
        <dbReference type="SMART" id="SM00478"/>
    </source>
</evidence>
<dbReference type="InterPro" id="IPR005760">
    <property type="entry name" value="A/G_AdeGlyc_MutY"/>
</dbReference>
<dbReference type="GO" id="GO:0034039">
    <property type="term" value="F:8-oxo-7,8-dihydroguanine DNA N-glycosylase activity"/>
    <property type="evidence" value="ECO:0007669"/>
    <property type="project" value="TreeGrafter"/>
</dbReference>
<keyword evidence="12" id="KW-0411">Iron-sulfur</keyword>
<evidence type="ECO:0000313" key="17">
    <source>
        <dbReference type="Proteomes" id="UP000705230"/>
    </source>
</evidence>
<dbReference type="SUPFAM" id="SSF48150">
    <property type="entry name" value="DNA-glycosylase"/>
    <property type="match status" value="1"/>
</dbReference>
<dbReference type="Pfam" id="PF00633">
    <property type="entry name" value="HHH"/>
    <property type="match status" value="1"/>
</dbReference>
<evidence type="ECO:0000256" key="4">
    <source>
        <dbReference type="ARBA" id="ARBA00008343"/>
    </source>
</evidence>
<evidence type="ECO:0000313" key="16">
    <source>
        <dbReference type="EMBL" id="MBL6903225.1"/>
    </source>
</evidence>
<feature type="domain" description="HhH-GPD" evidence="15">
    <location>
        <begin position="44"/>
        <end position="194"/>
    </location>
</feature>
<comment type="function">
    <text evidence="3">Adenine glycosylase active on G-A mispairs. MutY also corrects error-prone DNA synthesis past GO lesions which are due to the oxidatively damaged form of guanine: 7,8-dihydro-8-oxoguanine (8-oxo-dGTP).</text>
</comment>
<dbReference type="Gene3D" id="3.90.79.10">
    <property type="entry name" value="Nucleoside Triphosphate Pyrophosphohydrolase"/>
    <property type="match status" value="1"/>
</dbReference>
<evidence type="ECO:0000256" key="12">
    <source>
        <dbReference type="ARBA" id="ARBA00023014"/>
    </source>
</evidence>
<dbReference type="NCBIfam" id="TIGR01084">
    <property type="entry name" value="mutY"/>
    <property type="match status" value="1"/>
</dbReference>
<evidence type="ECO:0000256" key="11">
    <source>
        <dbReference type="ARBA" id="ARBA00023004"/>
    </source>
</evidence>
<evidence type="ECO:0000256" key="7">
    <source>
        <dbReference type="ARBA" id="ARBA00022485"/>
    </source>
</evidence>
<keyword evidence="13" id="KW-0234">DNA repair</keyword>
<evidence type="ECO:0000256" key="2">
    <source>
        <dbReference type="ARBA" id="ARBA00001966"/>
    </source>
</evidence>
<keyword evidence="9" id="KW-0227">DNA damage</keyword>
<dbReference type="GO" id="GO:0006298">
    <property type="term" value="P:mismatch repair"/>
    <property type="evidence" value="ECO:0007669"/>
    <property type="project" value="TreeGrafter"/>
</dbReference>
<dbReference type="FunFam" id="1.10.340.30:FF:000002">
    <property type="entry name" value="Adenine DNA glycosylase"/>
    <property type="match status" value="1"/>
</dbReference>
<dbReference type="InterPro" id="IPR003265">
    <property type="entry name" value="HhH-GPD_domain"/>
</dbReference>
<keyword evidence="7" id="KW-0004">4Fe-4S</keyword>
<dbReference type="Proteomes" id="UP000705230">
    <property type="component" value="Unassembled WGS sequence"/>
</dbReference>
<sequence length="340" mass="39501">MISPQKDNLILSSFVIDWYKSQGRVSLPWRHNISPYSVWISEIMLQQTQVKTVIPYYLRFLKERPSLESLFEATEDEVIALWSGLGFYRRARNIFKAKEIIKTEFNKQFPKNFDDLKALPGIGASTAGAIMSIAYQKSYPILDANVKRVLSRYSNINEQSPSKRDKQLWEVSREVTPMRGIFEYTQGIMDLGSIICKPKEPDCVFCPLNKICDSAFQVKDGLKASKILKVKPIRDIQFTLAYTNSHVLLFKREEKTFWDSLWLPSEYPRMHKITKSKSSSQQTIRQKHQLTHLELNLSINLLRYNKVFKVKTNAEHRWINKSDIDSFGMPAPVKKIILSL</sequence>
<dbReference type="InterPro" id="IPR011257">
    <property type="entry name" value="DNA_glycosylase"/>
</dbReference>
<reference evidence="16" key="1">
    <citation type="submission" date="2020-10" db="EMBL/GenBank/DDBJ databases">
        <title>Microbiome of the Black Sea water column analyzed by genome centric metagenomics.</title>
        <authorList>
            <person name="Cabello-Yeves P.J."/>
            <person name="Callieri C."/>
            <person name="Picazo A."/>
            <person name="Mehrshad M."/>
            <person name="Haro-Moreno J.M."/>
            <person name="Roda-Garcia J."/>
            <person name="Dzembekova N."/>
            <person name="Slabakova V."/>
            <person name="Slabakova N."/>
            <person name="Moncheva S."/>
            <person name="Rodriguez-Valera F."/>
        </authorList>
    </citation>
    <scope>NUCLEOTIDE SEQUENCE</scope>
    <source>
        <strain evidence="16">BS30m-G43</strain>
    </source>
</reference>
<evidence type="ECO:0000256" key="8">
    <source>
        <dbReference type="ARBA" id="ARBA00022723"/>
    </source>
</evidence>
<evidence type="ECO:0000256" key="10">
    <source>
        <dbReference type="ARBA" id="ARBA00022801"/>
    </source>
</evidence>
<dbReference type="PANTHER" id="PTHR42944">
    <property type="entry name" value="ADENINE DNA GLYCOSYLASE"/>
    <property type="match status" value="1"/>
</dbReference>
<evidence type="ECO:0000256" key="9">
    <source>
        <dbReference type="ARBA" id="ARBA00022763"/>
    </source>
</evidence>
<dbReference type="Gene3D" id="1.10.1670.10">
    <property type="entry name" value="Helix-hairpin-Helix base-excision DNA repair enzymes (C-terminal)"/>
    <property type="match status" value="1"/>
</dbReference>
<dbReference type="GO" id="GO:0035485">
    <property type="term" value="F:adenine/guanine mispair binding"/>
    <property type="evidence" value="ECO:0007669"/>
    <property type="project" value="TreeGrafter"/>
</dbReference>
<keyword evidence="10" id="KW-0378">Hydrolase</keyword>
<gene>
    <name evidence="16" type="primary">mutY</name>
    <name evidence="16" type="ORF">ISR29_03385</name>
</gene>
<dbReference type="InterPro" id="IPR023170">
    <property type="entry name" value="HhH_base_excis_C"/>
</dbReference>